<evidence type="ECO:0000256" key="1">
    <source>
        <dbReference type="SAM" id="MobiDB-lite"/>
    </source>
</evidence>
<evidence type="ECO:0000313" key="2">
    <source>
        <dbReference type="EMBL" id="PAN22544.1"/>
    </source>
</evidence>
<reference evidence="2" key="1">
    <citation type="submission" date="2018-04" db="EMBL/GenBank/DDBJ databases">
        <title>WGS assembly of Panicum hallii.</title>
        <authorList>
            <person name="Lovell J."/>
            <person name="Jenkins J."/>
            <person name="Lowry D."/>
            <person name="Mamidi S."/>
            <person name="Sreedasyam A."/>
            <person name="Weng X."/>
            <person name="Barry K."/>
            <person name="Bonette J."/>
            <person name="Campitelli B."/>
            <person name="Daum C."/>
            <person name="Gordon S."/>
            <person name="Gould B."/>
            <person name="Lipzen A."/>
            <person name="Macqueen A."/>
            <person name="Palacio-Mejia J."/>
            <person name="Plott C."/>
            <person name="Shakirov E."/>
            <person name="Shu S."/>
            <person name="Yoshinaga Y."/>
            <person name="Zane M."/>
            <person name="Rokhsar D."/>
            <person name="Grimwood J."/>
            <person name="Schmutz J."/>
            <person name="Juenger T."/>
        </authorList>
    </citation>
    <scope>NUCLEOTIDE SEQUENCE [LARGE SCALE GENOMIC DNA]</scope>
    <source>
        <strain evidence="2">FIL2</strain>
    </source>
</reference>
<dbReference type="Gramene" id="PAN22544">
    <property type="protein sequence ID" value="PAN22544"/>
    <property type="gene ID" value="PAHAL_4G026400"/>
</dbReference>
<feature type="region of interest" description="Disordered" evidence="1">
    <location>
        <begin position="65"/>
        <end position="99"/>
    </location>
</feature>
<accession>A0A2S3HH30</accession>
<organism evidence="2">
    <name type="scientific">Panicum hallii</name>
    <dbReference type="NCBI Taxonomy" id="206008"/>
    <lineage>
        <taxon>Eukaryota</taxon>
        <taxon>Viridiplantae</taxon>
        <taxon>Streptophyta</taxon>
        <taxon>Embryophyta</taxon>
        <taxon>Tracheophyta</taxon>
        <taxon>Spermatophyta</taxon>
        <taxon>Magnoliopsida</taxon>
        <taxon>Liliopsida</taxon>
        <taxon>Poales</taxon>
        <taxon>Poaceae</taxon>
        <taxon>PACMAD clade</taxon>
        <taxon>Panicoideae</taxon>
        <taxon>Panicodae</taxon>
        <taxon>Paniceae</taxon>
        <taxon>Panicinae</taxon>
        <taxon>Panicum</taxon>
        <taxon>Panicum sect. Panicum</taxon>
    </lineage>
</organism>
<sequence>MYSLRPRSSSSPYGRRLPRLPPLRLHPVTGGGFRRPRPGRGGEPLQTRCTPGVYWVIRRTQARREAASAPSSRLRRRTAGLSARDGTRGPRPPHLRTTSMSCFGTTSSWNLRQGMNGLAKSAMQRRTAHEPRARSELGIQKELQIYPLLEQDSDTGLFAGYICSPTIQESQLRRFILPTSSNGVGGARGHPDATMASAYVITAKRRLHPPRFGPTGQALYG</sequence>
<proteinExistence type="predicted"/>
<dbReference type="EMBL" id="CM008049">
    <property type="protein sequence ID" value="PAN22544.1"/>
    <property type="molecule type" value="Genomic_DNA"/>
</dbReference>
<protein>
    <submittedName>
        <fullName evidence="2">Uncharacterized protein</fullName>
    </submittedName>
</protein>
<dbReference type="Proteomes" id="UP000243499">
    <property type="component" value="Chromosome 4"/>
</dbReference>
<gene>
    <name evidence="2" type="ORF">PAHAL_4G026400</name>
</gene>
<feature type="compositionally biased region" description="Low complexity" evidence="1">
    <location>
        <begin position="1"/>
        <end position="15"/>
    </location>
</feature>
<dbReference type="AlphaFoldDB" id="A0A2S3HH30"/>
<name>A0A2S3HH30_9POAL</name>
<feature type="region of interest" description="Disordered" evidence="1">
    <location>
        <begin position="1"/>
        <end position="47"/>
    </location>
</feature>